<dbReference type="eggNOG" id="COG0428">
    <property type="taxonomic scope" value="Bacteria"/>
</dbReference>
<dbReference type="OrthoDB" id="5766358at2"/>
<protein>
    <recommendedName>
        <fullName evidence="4">Divalent cation transporter</fullName>
    </recommendedName>
</protein>
<keyword evidence="1" id="KW-0472">Membrane</keyword>
<feature type="transmembrane region" description="Helical" evidence="1">
    <location>
        <begin position="77"/>
        <end position="96"/>
    </location>
</feature>
<feature type="transmembrane region" description="Helical" evidence="1">
    <location>
        <begin position="116"/>
        <end position="139"/>
    </location>
</feature>
<evidence type="ECO:0000313" key="2">
    <source>
        <dbReference type="EMBL" id="AEI95033.1"/>
    </source>
</evidence>
<feature type="transmembrane region" description="Helical" evidence="1">
    <location>
        <begin position="186"/>
        <end position="204"/>
    </location>
</feature>
<feature type="transmembrane region" description="Helical" evidence="1">
    <location>
        <begin position="216"/>
        <end position="236"/>
    </location>
</feature>
<sequence length="237" mass="24888">MESAVDSIWGALVLATLAGASIPLGAWLGTFHRHIMPDWLEDEARHGVVAFGAGALLAAVALVLIPEGSERLDPFPALLWFFAGGVGFALIDRVLSKTGGRLSQFLAMMMDYLPEALALGALIVGDPGAALLVAGLIALQNLPEGFNAMREMSQDRPVPLWIFFVMVPLGPLAAFIGVTLPAEQDALIGAVMMLASGGILYLMLQDIAPQVRLDNAMLPPLCGVLGFGLGLAGDLFI</sequence>
<reference evidence="2 3" key="1">
    <citation type="journal article" date="2011" name="BMC Genomics">
        <title>Comparative genome analysis and genome-guided physiological analysis of Roseobacter litoralis.</title>
        <authorList>
            <person name="Kalhoefer D."/>
            <person name="Thole S."/>
            <person name="Voget S."/>
            <person name="Lehmann R."/>
            <person name="Liesegang H."/>
            <person name="Wollher A."/>
            <person name="Daniel R."/>
            <person name="Simon M."/>
            <person name="Brinkhoff T."/>
        </authorList>
    </citation>
    <scope>NUCLEOTIDE SEQUENCE [LARGE SCALE GENOMIC DNA]</scope>
    <source>
        <strain evidence="3">ATCC 49566 / DSM 6996 / JCM 21268 / NBRC 15278 / OCh 149</strain>
    </source>
</reference>
<keyword evidence="1" id="KW-1133">Transmembrane helix</keyword>
<dbReference type="AlphaFoldDB" id="F7ZIX3"/>
<feature type="transmembrane region" description="Helical" evidence="1">
    <location>
        <begin position="160"/>
        <end position="180"/>
    </location>
</feature>
<feature type="transmembrane region" description="Helical" evidence="1">
    <location>
        <begin position="48"/>
        <end position="65"/>
    </location>
</feature>
<keyword evidence="3" id="KW-1185">Reference proteome</keyword>
<organism evidence="2 3">
    <name type="scientific">Roseobacter litoralis (strain ATCC 49566 / DSM 6996 / JCM 21268 / NBRC 15278 / OCh 149)</name>
    <dbReference type="NCBI Taxonomy" id="391595"/>
    <lineage>
        <taxon>Bacteria</taxon>
        <taxon>Pseudomonadati</taxon>
        <taxon>Pseudomonadota</taxon>
        <taxon>Alphaproteobacteria</taxon>
        <taxon>Rhodobacterales</taxon>
        <taxon>Roseobacteraceae</taxon>
        <taxon>Roseobacter</taxon>
    </lineage>
</organism>
<feature type="transmembrane region" description="Helical" evidence="1">
    <location>
        <begin position="7"/>
        <end position="28"/>
    </location>
</feature>
<name>F7ZIX3_ROSLO</name>
<evidence type="ECO:0000313" key="3">
    <source>
        <dbReference type="Proteomes" id="UP000001353"/>
    </source>
</evidence>
<evidence type="ECO:0008006" key="4">
    <source>
        <dbReference type="Google" id="ProtNLM"/>
    </source>
</evidence>
<dbReference type="STRING" id="391595.RLO149_c030770"/>
<evidence type="ECO:0000256" key="1">
    <source>
        <dbReference type="SAM" id="Phobius"/>
    </source>
</evidence>
<dbReference type="KEGG" id="rli:RLO149_c030770"/>
<dbReference type="Proteomes" id="UP000001353">
    <property type="component" value="Chromosome"/>
</dbReference>
<gene>
    <name evidence="2" type="ordered locus">RLO149_c030770</name>
</gene>
<dbReference type="EMBL" id="CP002623">
    <property type="protein sequence ID" value="AEI95033.1"/>
    <property type="molecule type" value="Genomic_DNA"/>
</dbReference>
<dbReference type="HOGENOM" id="CLU_015114_8_0_5"/>
<proteinExistence type="predicted"/>
<accession>F7ZIX3</accession>
<keyword evidence="1" id="KW-0812">Transmembrane</keyword>
<dbReference type="RefSeq" id="WP_013962943.1">
    <property type="nucleotide sequence ID" value="NC_015730.1"/>
</dbReference>